<feature type="transmembrane region" description="Helical" evidence="1">
    <location>
        <begin position="71"/>
        <end position="89"/>
    </location>
</feature>
<feature type="transmembrane region" description="Helical" evidence="1">
    <location>
        <begin position="140"/>
        <end position="163"/>
    </location>
</feature>
<evidence type="ECO:0000313" key="2">
    <source>
        <dbReference type="EMBL" id="TKW60790.1"/>
    </source>
</evidence>
<evidence type="ECO:0000256" key="1">
    <source>
        <dbReference type="SAM" id="Phobius"/>
    </source>
</evidence>
<dbReference type="Proteomes" id="UP000320948">
    <property type="component" value="Unassembled WGS sequence"/>
</dbReference>
<feature type="transmembrane region" description="Helical" evidence="1">
    <location>
        <begin position="175"/>
        <end position="195"/>
    </location>
</feature>
<comment type="caution">
    <text evidence="2">The sequence shown here is derived from an EMBL/GenBank/DDBJ whole genome shotgun (WGS) entry which is preliminary data.</text>
</comment>
<dbReference type="EMBL" id="VAFM01000002">
    <property type="protein sequence ID" value="TKW60790.1"/>
    <property type="molecule type" value="Genomic_DNA"/>
</dbReference>
<accession>A0A6N4RCH4</accession>
<proteinExistence type="predicted"/>
<keyword evidence="1" id="KW-1133">Transmembrane helix</keyword>
<name>A0A6N4RCH4_BLAVI</name>
<sequence length="215" mass="22442">MAPRKPVVTKPTAKTKTTAKPAARKAVAPAVATPVAMPETASCCCATSTTSRLCALLNECPLGKHICTRSFWASSVVAFIMLFITDWLVNNHMLMADYVATSAFWRTEGDIRTGLLITTQAVTALAYAAIILGMGHAARWWGATISGVVASVPVAMVSVNTYAMMPFAETDIPAAWAATALVQGALVGIAICAALKAARAPETHPCGDTCGCTKP</sequence>
<gene>
    <name evidence="2" type="ORF">DI628_07830</name>
</gene>
<evidence type="ECO:0000313" key="3">
    <source>
        <dbReference type="Proteomes" id="UP000320948"/>
    </source>
</evidence>
<organism evidence="2 3">
    <name type="scientific">Blastochloris viridis</name>
    <name type="common">Rhodopseudomonas viridis</name>
    <dbReference type="NCBI Taxonomy" id="1079"/>
    <lineage>
        <taxon>Bacteria</taxon>
        <taxon>Pseudomonadati</taxon>
        <taxon>Pseudomonadota</taxon>
        <taxon>Alphaproteobacteria</taxon>
        <taxon>Hyphomicrobiales</taxon>
        <taxon>Blastochloridaceae</taxon>
        <taxon>Blastochloris</taxon>
    </lineage>
</organism>
<reference evidence="2 3" key="1">
    <citation type="journal article" date="2017" name="Nat. Commun.">
        <title>In situ click chemistry generation of cyclooxygenase-2 inhibitors.</title>
        <authorList>
            <person name="Bhardwaj A."/>
            <person name="Kaur J."/>
            <person name="Wuest M."/>
            <person name="Wuest F."/>
        </authorList>
    </citation>
    <scope>NUCLEOTIDE SEQUENCE [LARGE SCALE GENOMIC DNA]</scope>
    <source>
        <strain evidence="2">S2_018_000_R2_106</strain>
    </source>
</reference>
<protein>
    <submittedName>
        <fullName evidence="2">Uncharacterized protein</fullName>
    </submittedName>
</protein>
<keyword evidence="1" id="KW-0472">Membrane</keyword>
<dbReference type="AlphaFoldDB" id="A0A6N4RCH4"/>
<keyword evidence="1" id="KW-0812">Transmembrane</keyword>
<feature type="transmembrane region" description="Helical" evidence="1">
    <location>
        <begin position="114"/>
        <end position="133"/>
    </location>
</feature>